<reference evidence="2 3" key="1">
    <citation type="journal article" date="2014" name="Genome Biol. Evol.">
        <title>The secreted proteins of Achlya hypogyna and Thraustotheca clavata identify the ancestral oomycete secretome and reveal gene acquisitions by horizontal gene transfer.</title>
        <authorList>
            <person name="Misner I."/>
            <person name="Blouin N."/>
            <person name="Leonard G."/>
            <person name="Richards T.A."/>
            <person name="Lane C.E."/>
        </authorList>
    </citation>
    <scope>NUCLEOTIDE SEQUENCE [LARGE SCALE GENOMIC DNA]</scope>
    <source>
        <strain evidence="2 3">ATCC 34112</strain>
    </source>
</reference>
<gene>
    <name evidence="2" type="ORF">THRCLA_10005</name>
</gene>
<dbReference type="OrthoDB" id="10509459at2759"/>
<evidence type="ECO:0000313" key="2">
    <source>
        <dbReference type="EMBL" id="OQR88948.1"/>
    </source>
</evidence>
<protein>
    <submittedName>
        <fullName evidence="2">Uncharacterized protein</fullName>
    </submittedName>
</protein>
<keyword evidence="1" id="KW-0472">Membrane</keyword>
<sequence length="265" mass="31292">MSWVLGSDRSYRRLVLYMAFSLLALLLVHMIASSFWMFWISLTFIMQLLVAPFERKKSFRLFFRIFLQENLSSGFIEWLCRWELRVRNIYAIKLYVDPSGAVTLWPYFGRIILYFIIGKFLELCIFAGVIYLMLLPFASCSPTIYYLNTIDEDGSNSTQIEYVYQVCGSTAYFMTLSCEYCITPAFRPVYLDCFIDGNNRKEEAHYKEHRLLPVARYGEEMLNITVVNNPIDFYCIPIPSNHLNNREDSRLAYYNTSLLLFLWMI</sequence>
<dbReference type="AlphaFoldDB" id="A0A1V9YT89"/>
<dbReference type="EMBL" id="JNBS01002933">
    <property type="protein sequence ID" value="OQR88948.1"/>
    <property type="molecule type" value="Genomic_DNA"/>
</dbReference>
<organism evidence="2 3">
    <name type="scientific">Thraustotheca clavata</name>
    <dbReference type="NCBI Taxonomy" id="74557"/>
    <lineage>
        <taxon>Eukaryota</taxon>
        <taxon>Sar</taxon>
        <taxon>Stramenopiles</taxon>
        <taxon>Oomycota</taxon>
        <taxon>Saprolegniomycetes</taxon>
        <taxon>Saprolegniales</taxon>
        <taxon>Achlyaceae</taxon>
        <taxon>Thraustotheca</taxon>
    </lineage>
</organism>
<name>A0A1V9YT89_9STRA</name>
<proteinExistence type="predicted"/>
<feature type="transmembrane region" description="Helical" evidence="1">
    <location>
        <begin position="111"/>
        <end position="134"/>
    </location>
</feature>
<evidence type="ECO:0000256" key="1">
    <source>
        <dbReference type="SAM" id="Phobius"/>
    </source>
</evidence>
<feature type="transmembrane region" description="Helical" evidence="1">
    <location>
        <begin position="14"/>
        <end position="32"/>
    </location>
</feature>
<keyword evidence="3" id="KW-1185">Reference proteome</keyword>
<keyword evidence="1" id="KW-0812">Transmembrane</keyword>
<evidence type="ECO:0000313" key="3">
    <source>
        <dbReference type="Proteomes" id="UP000243217"/>
    </source>
</evidence>
<accession>A0A1V9YT89</accession>
<keyword evidence="1" id="KW-1133">Transmembrane helix</keyword>
<dbReference type="Proteomes" id="UP000243217">
    <property type="component" value="Unassembled WGS sequence"/>
</dbReference>
<feature type="transmembrane region" description="Helical" evidence="1">
    <location>
        <begin position="38"/>
        <end position="54"/>
    </location>
</feature>
<comment type="caution">
    <text evidence="2">The sequence shown here is derived from an EMBL/GenBank/DDBJ whole genome shotgun (WGS) entry which is preliminary data.</text>
</comment>